<comment type="similarity">
    <text evidence="2">Belongs to the TMEM170 family.</text>
</comment>
<protein>
    <recommendedName>
        <fullName evidence="9">Integral membrane protein</fullName>
    </recommendedName>
</protein>
<evidence type="ECO:0000256" key="2">
    <source>
        <dbReference type="ARBA" id="ARBA00006325"/>
    </source>
</evidence>
<proteinExistence type="inferred from homology"/>
<dbReference type="FunCoup" id="A0A3N4KHZ3">
    <property type="interactions" value="4"/>
</dbReference>
<feature type="transmembrane region" description="Helical" evidence="6">
    <location>
        <begin position="131"/>
        <end position="151"/>
    </location>
</feature>
<evidence type="ECO:0008006" key="9">
    <source>
        <dbReference type="Google" id="ProtNLM"/>
    </source>
</evidence>
<feature type="transmembrane region" description="Helical" evidence="6">
    <location>
        <begin position="96"/>
        <end position="119"/>
    </location>
</feature>
<dbReference type="InterPro" id="IPR019334">
    <property type="entry name" value="TMEM170A/B/YPR153W-like"/>
</dbReference>
<evidence type="ECO:0000256" key="1">
    <source>
        <dbReference type="ARBA" id="ARBA00004141"/>
    </source>
</evidence>
<keyword evidence="5 6" id="KW-0472">Membrane</keyword>
<evidence type="ECO:0000256" key="3">
    <source>
        <dbReference type="ARBA" id="ARBA00022692"/>
    </source>
</evidence>
<sequence length="155" mass="17379">MRLKTPKKLERIEIAMVSWNYHLSSVAPPGYDTPPFPSLYWPINPKPGATAYLFYSTDIWRFTIFWTLIVYAAFHLAAGIWAFAMHPTKLSFGVPFLYAILGGIEAAMSGTIVGFILAAVYNAGFFRMSTWIPFVWSIINVMVLLISSFSLQGGL</sequence>
<dbReference type="InParanoid" id="A0A3N4KHZ3"/>
<evidence type="ECO:0000256" key="6">
    <source>
        <dbReference type="SAM" id="Phobius"/>
    </source>
</evidence>
<keyword evidence="3 6" id="KW-0812">Transmembrane</keyword>
<evidence type="ECO:0000313" key="7">
    <source>
        <dbReference type="EMBL" id="RPB08932.1"/>
    </source>
</evidence>
<name>A0A3N4KHZ3_9PEZI</name>
<dbReference type="EMBL" id="ML119157">
    <property type="protein sequence ID" value="RPB08932.1"/>
    <property type="molecule type" value="Genomic_DNA"/>
</dbReference>
<evidence type="ECO:0000256" key="5">
    <source>
        <dbReference type="ARBA" id="ARBA00023136"/>
    </source>
</evidence>
<dbReference type="Proteomes" id="UP000277580">
    <property type="component" value="Unassembled WGS sequence"/>
</dbReference>
<accession>A0A3N4KHZ3</accession>
<dbReference type="PANTHER" id="PTHR22779:SF6">
    <property type="entry name" value="SD17342P"/>
    <property type="match status" value="1"/>
</dbReference>
<comment type="subcellular location">
    <subcellularLocation>
        <location evidence="1">Membrane</location>
        <topology evidence="1">Multi-pass membrane protein</topology>
    </subcellularLocation>
</comment>
<dbReference type="STRING" id="1392247.A0A3N4KHZ3"/>
<reference evidence="7 8" key="1">
    <citation type="journal article" date="2018" name="Nat. Ecol. Evol.">
        <title>Pezizomycetes genomes reveal the molecular basis of ectomycorrhizal truffle lifestyle.</title>
        <authorList>
            <person name="Murat C."/>
            <person name="Payen T."/>
            <person name="Noel B."/>
            <person name="Kuo A."/>
            <person name="Morin E."/>
            <person name="Chen J."/>
            <person name="Kohler A."/>
            <person name="Krizsan K."/>
            <person name="Balestrini R."/>
            <person name="Da Silva C."/>
            <person name="Montanini B."/>
            <person name="Hainaut M."/>
            <person name="Levati E."/>
            <person name="Barry K.W."/>
            <person name="Belfiori B."/>
            <person name="Cichocki N."/>
            <person name="Clum A."/>
            <person name="Dockter R.B."/>
            <person name="Fauchery L."/>
            <person name="Guy J."/>
            <person name="Iotti M."/>
            <person name="Le Tacon F."/>
            <person name="Lindquist E.A."/>
            <person name="Lipzen A."/>
            <person name="Malagnac F."/>
            <person name="Mello A."/>
            <person name="Molinier V."/>
            <person name="Miyauchi S."/>
            <person name="Poulain J."/>
            <person name="Riccioni C."/>
            <person name="Rubini A."/>
            <person name="Sitrit Y."/>
            <person name="Splivallo R."/>
            <person name="Traeger S."/>
            <person name="Wang M."/>
            <person name="Zifcakova L."/>
            <person name="Wipf D."/>
            <person name="Zambonelli A."/>
            <person name="Paolocci F."/>
            <person name="Nowrousian M."/>
            <person name="Ottonello S."/>
            <person name="Baldrian P."/>
            <person name="Spatafora J.W."/>
            <person name="Henrissat B."/>
            <person name="Nagy L.G."/>
            <person name="Aury J.M."/>
            <person name="Wincker P."/>
            <person name="Grigoriev I.V."/>
            <person name="Bonfante P."/>
            <person name="Martin F.M."/>
        </authorList>
    </citation>
    <scope>NUCLEOTIDE SEQUENCE [LARGE SCALE GENOMIC DNA]</scope>
    <source>
        <strain evidence="7 8">CCBAS932</strain>
    </source>
</reference>
<dbReference type="OrthoDB" id="2131401at2759"/>
<dbReference type="Pfam" id="PF10190">
    <property type="entry name" value="Tmemb_170"/>
    <property type="match status" value="1"/>
</dbReference>
<organism evidence="7 8">
    <name type="scientific">Morchella conica CCBAS932</name>
    <dbReference type="NCBI Taxonomy" id="1392247"/>
    <lineage>
        <taxon>Eukaryota</taxon>
        <taxon>Fungi</taxon>
        <taxon>Dikarya</taxon>
        <taxon>Ascomycota</taxon>
        <taxon>Pezizomycotina</taxon>
        <taxon>Pezizomycetes</taxon>
        <taxon>Pezizales</taxon>
        <taxon>Morchellaceae</taxon>
        <taxon>Morchella</taxon>
    </lineage>
</organism>
<dbReference type="PANTHER" id="PTHR22779">
    <property type="entry name" value="SD17342P"/>
    <property type="match status" value="1"/>
</dbReference>
<dbReference type="AlphaFoldDB" id="A0A3N4KHZ3"/>
<keyword evidence="4 6" id="KW-1133">Transmembrane helix</keyword>
<evidence type="ECO:0000313" key="8">
    <source>
        <dbReference type="Proteomes" id="UP000277580"/>
    </source>
</evidence>
<gene>
    <name evidence="7" type="ORF">P167DRAFT_560368</name>
</gene>
<keyword evidence="8" id="KW-1185">Reference proteome</keyword>
<feature type="transmembrane region" description="Helical" evidence="6">
    <location>
        <begin position="62"/>
        <end position="84"/>
    </location>
</feature>
<evidence type="ECO:0000256" key="4">
    <source>
        <dbReference type="ARBA" id="ARBA00022989"/>
    </source>
</evidence>
<dbReference type="GO" id="GO:0016020">
    <property type="term" value="C:membrane"/>
    <property type="evidence" value="ECO:0007669"/>
    <property type="project" value="UniProtKB-SubCell"/>
</dbReference>